<protein>
    <submittedName>
        <fullName evidence="3">DUF4401 domain-containing protein</fullName>
    </submittedName>
</protein>
<organism evidence="3 4">
    <name type="scientific">Leptospira perdikensis</name>
    <dbReference type="NCBI Taxonomy" id="2484948"/>
    <lineage>
        <taxon>Bacteria</taxon>
        <taxon>Pseudomonadati</taxon>
        <taxon>Spirochaetota</taxon>
        <taxon>Spirochaetia</taxon>
        <taxon>Leptospirales</taxon>
        <taxon>Leptospiraceae</taxon>
        <taxon>Leptospira</taxon>
    </lineage>
</organism>
<dbReference type="RefSeq" id="WP_135575246.1">
    <property type="nucleotide sequence ID" value="NZ_RQGA01000001.1"/>
</dbReference>
<dbReference type="InterPro" id="IPR025513">
    <property type="entry name" value="DUF4401"/>
</dbReference>
<evidence type="ECO:0000313" key="3">
    <source>
        <dbReference type="EMBL" id="TGL45889.1"/>
    </source>
</evidence>
<dbReference type="Pfam" id="PF14351">
    <property type="entry name" value="DUF4401"/>
    <property type="match status" value="1"/>
</dbReference>
<comment type="caution">
    <text evidence="3">The sequence shown here is derived from an EMBL/GenBank/DDBJ whole genome shotgun (WGS) entry which is preliminary data.</text>
</comment>
<feature type="transmembrane region" description="Helical" evidence="1">
    <location>
        <begin position="120"/>
        <end position="153"/>
    </location>
</feature>
<keyword evidence="1" id="KW-0812">Transmembrane</keyword>
<feature type="transmembrane region" description="Helical" evidence="1">
    <location>
        <begin position="225"/>
        <end position="251"/>
    </location>
</feature>
<reference evidence="3" key="1">
    <citation type="journal article" date="2019" name="PLoS Negl. Trop. Dis.">
        <title>Revisiting the worldwide diversity of Leptospira species in the environment.</title>
        <authorList>
            <person name="Vincent A.T."/>
            <person name="Schiettekatte O."/>
            <person name="Bourhy P."/>
            <person name="Veyrier F.J."/>
            <person name="Picardeau M."/>
        </authorList>
    </citation>
    <scope>NUCLEOTIDE SEQUENCE [LARGE SCALE GENOMIC DNA]</scope>
    <source>
        <strain evidence="3">201702692</strain>
    </source>
</reference>
<dbReference type="AlphaFoldDB" id="A0A4R9JK79"/>
<name>A0A4R9JK79_9LEPT</name>
<keyword evidence="1" id="KW-0472">Membrane</keyword>
<dbReference type="Proteomes" id="UP000298125">
    <property type="component" value="Unassembled WGS sequence"/>
</dbReference>
<feature type="transmembrane region" description="Helical" evidence="1">
    <location>
        <begin position="12"/>
        <end position="31"/>
    </location>
</feature>
<feature type="domain" description="DUF4401" evidence="2">
    <location>
        <begin position="5"/>
        <end position="303"/>
    </location>
</feature>
<accession>A0A4R9JK79</accession>
<evidence type="ECO:0000259" key="2">
    <source>
        <dbReference type="Pfam" id="PF14351"/>
    </source>
</evidence>
<feature type="transmembrane region" description="Helical" evidence="1">
    <location>
        <begin position="67"/>
        <end position="87"/>
    </location>
</feature>
<gene>
    <name evidence="3" type="ORF">EHQ49_00440</name>
</gene>
<feature type="transmembrane region" description="Helical" evidence="1">
    <location>
        <begin position="195"/>
        <end position="213"/>
    </location>
</feature>
<dbReference type="EMBL" id="RQGA01000001">
    <property type="protein sequence ID" value="TGL45889.1"/>
    <property type="molecule type" value="Genomic_DNA"/>
</dbReference>
<feature type="transmembrane region" description="Helical" evidence="1">
    <location>
        <begin position="165"/>
        <end position="183"/>
    </location>
</feature>
<feature type="transmembrane region" description="Helical" evidence="1">
    <location>
        <begin position="258"/>
        <end position="276"/>
    </location>
</feature>
<proteinExistence type="predicted"/>
<keyword evidence="1" id="KW-1133">Transmembrane helix</keyword>
<keyword evidence="4" id="KW-1185">Reference proteome</keyword>
<evidence type="ECO:0000256" key="1">
    <source>
        <dbReference type="SAM" id="Phobius"/>
    </source>
</evidence>
<feature type="transmembrane region" description="Helical" evidence="1">
    <location>
        <begin position="93"/>
        <end position="113"/>
    </location>
</feature>
<dbReference type="OrthoDB" id="328367at2"/>
<evidence type="ECO:0000313" key="4">
    <source>
        <dbReference type="Proteomes" id="UP000298125"/>
    </source>
</evidence>
<feature type="transmembrane region" description="Helical" evidence="1">
    <location>
        <begin position="37"/>
        <end position="55"/>
    </location>
</feature>
<feature type="transmembrane region" description="Helical" evidence="1">
    <location>
        <begin position="288"/>
        <end position="306"/>
    </location>
</feature>
<sequence length="312" mass="36277">MRSIWYIEILSFFGSLLAGGFFLLCLVVLGLLNYEYLNLFLGLLVMIFVSILSFIPQKDQKVSFRPVIFSFLNQGFVLFLFGVYEVFKPTDISFLWTILSFQTLFFFFVSNPIQRFLSPILFFVFSVVLLFEYKILILVPILTAVSVALFYRFTQPENIPENFESLPYSLCISLLCLAGFSFFPELKQSPKIPQLQTVVFYLAGCFFLYQELIPQTNYRILTTLLLFFGLIFFPTLETPGVIASFLVILVSFAKGYPFLTYLAWASLVLFYFGFYYDLDSTLLEKSQMMFGSSLLFFLSYFGLRFSPFRKKR</sequence>